<dbReference type="PANTHER" id="PTHR32063">
    <property type="match status" value="1"/>
</dbReference>
<feature type="transmembrane region" description="Helical" evidence="1">
    <location>
        <begin position="467"/>
        <end position="494"/>
    </location>
</feature>
<dbReference type="InterPro" id="IPR001036">
    <property type="entry name" value="Acrflvin-R"/>
</dbReference>
<dbReference type="PANTHER" id="PTHR32063:SF30">
    <property type="entry name" value="ACRB_ACRD_ACRF FAMILY PROTEIN"/>
    <property type="match status" value="1"/>
</dbReference>
<evidence type="ECO:0000313" key="4">
    <source>
        <dbReference type="Proteomes" id="UP000032748"/>
    </source>
</evidence>
<dbReference type="PATRIC" id="fig|587753.10.peg.1212"/>
<dbReference type="SUPFAM" id="SSF82866">
    <property type="entry name" value="Multidrug efflux transporter AcrB transmembrane domain"/>
    <property type="match status" value="2"/>
</dbReference>
<dbReference type="PRINTS" id="PR00702">
    <property type="entry name" value="ACRIFLAVINRP"/>
</dbReference>
<dbReference type="Gene3D" id="3.30.70.1430">
    <property type="entry name" value="Multidrug efflux transporter AcrB pore domain"/>
    <property type="match status" value="2"/>
</dbReference>
<proteinExistence type="predicted"/>
<dbReference type="GO" id="GO:0005886">
    <property type="term" value="C:plasma membrane"/>
    <property type="evidence" value="ECO:0007669"/>
    <property type="project" value="TreeGrafter"/>
</dbReference>
<dbReference type="Gene3D" id="3.30.70.1320">
    <property type="entry name" value="Multidrug efflux transporter AcrB pore domain like"/>
    <property type="match status" value="1"/>
</dbReference>
<accession>A0A0D5XVH7</accession>
<dbReference type="Gene3D" id="3.30.70.1440">
    <property type="entry name" value="Multidrug efflux transporter AcrB pore domain"/>
    <property type="match status" value="1"/>
</dbReference>
<dbReference type="RefSeq" id="WP_045881407.1">
    <property type="nucleotide sequence ID" value="NZ_CP011110.1"/>
</dbReference>
<dbReference type="SUPFAM" id="SSF82714">
    <property type="entry name" value="Multidrug efflux transporter AcrB TolC docking domain, DN and DC subdomains"/>
    <property type="match status" value="2"/>
</dbReference>
<sequence length="1031" mass="110074">MKGRGSISAWCVDHPVATLLLTFALVLLGAIAFPRLPVAPLPEAEFPTIQVSAQLPGASPETMASSVATPLEVQFSAIPGMTQMTSSSALGSTLLTLQFTLDKSIDTAAQEVQAAINTASGKLPNDMPSLPTWRKVNPADSPVLILSISSTQMPGTELSDYVETLLARQISQINDVGLINITGQQRPAIRVQASPDRLAAIGLTLADIRVALQQASLNLAKGALYGESSISTLSTNDQLFHPDDYAQLIVSYKNGAPVQLKDVARVISGPENAYVQAWSNDQPGLNLVIFRQPGANIVDTVDRIQGELPRLQAMLPASVDVTVLSDRTTTIRASLHEVELTLLIAVLLVVAVMALFLRQLSATLIVSSVLGVSLVASFALMYVMGFSLNNLTLVAIVISVGFVVDDAIVVVENIHRHLEAGDGMREAAIKGAGEIGFTVVSISFSLIAAFIPLLFMGGVVGRLFKEFALTATSTILISVAVSLTLAPTLAALFMRAPIHHPHDRPGFGERLLAVYERGLRRALAHQRLMLGLFGLTLGLAVAGYVFIPKGFFPVQDTGFVLGTSEAAADISYPDMVEKHLALARILGADPAVQTFSHSVGVTGNNQTIANGRFWIALKDRGQRDVSASQFIDRIRPQLAKVPGIVLYLRAGQDINLSSGPSRSQYQYVLKSNDGPTLTTWTQRLTEKLRANPAFRDLSNDLQLGGSITHISIDRSAAARFGLTATDVDEALYDAFGQRQVNEFQTETNQYNVILELDATQRGKAESLNYFYLRSPLSGEMVPLSALAKVDPPTVGPLSIAHDGMFPAANLSFNLAPGVALGDAVIMLDQAKNEIGMPASIAGNFQGAAQAFQSSLASQPWLILAALVAVYIILGVLYESFVHPLTIISTLPSAGLGALIMLWLLGQDFSIMALIGLVLLIGIVKKNGILMIDFALEAQRQGGLSPQEAIYQACITRFRPIIMTTLAALLGALPLMLGYGAGAELRQPLGIAVVGGLLVSQALTLFTTPVIYLWLERLFHRPIPAPALATTS</sequence>
<evidence type="ECO:0000313" key="3">
    <source>
        <dbReference type="EMBL" id="AKA22674.1"/>
    </source>
</evidence>
<feature type="transmembrane region" description="Helical" evidence="1">
    <location>
        <begin position="435"/>
        <end position="455"/>
    </location>
</feature>
<organism evidence="3 4">
    <name type="scientific">Pseudomonas chlororaphis</name>
    <dbReference type="NCBI Taxonomy" id="587753"/>
    <lineage>
        <taxon>Bacteria</taxon>
        <taxon>Pseudomonadati</taxon>
        <taxon>Pseudomonadota</taxon>
        <taxon>Gammaproteobacteria</taxon>
        <taxon>Pseudomonadales</taxon>
        <taxon>Pseudomonadaceae</taxon>
        <taxon>Pseudomonas</taxon>
    </lineage>
</organism>
<dbReference type="Proteomes" id="UP000032748">
    <property type="component" value="Chromosome"/>
</dbReference>
<dbReference type="KEGG" id="pcz:PCL1606_12190"/>
<gene>
    <name evidence="3" type="ORF">PCL1606_12190</name>
</gene>
<feature type="domain" description="SSD" evidence="2">
    <location>
        <begin position="373"/>
        <end position="492"/>
    </location>
</feature>
<evidence type="ECO:0000259" key="2">
    <source>
        <dbReference type="PROSITE" id="PS50156"/>
    </source>
</evidence>
<dbReference type="OrthoDB" id="9757904at2"/>
<evidence type="ECO:0000256" key="1">
    <source>
        <dbReference type="SAM" id="Phobius"/>
    </source>
</evidence>
<dbReference type="AlphaFoldDB" id="A0A0D5XVH7"/>
<feature type="transmembrane region" description="Helical" evidence="1">
    <location>
        <begin position="528"/>
        <end position="547"/>
    </location>
</feature>
<keyword evidence="1" id="KW-0812">Transmembrane</keyword>
<protein>
    <submittedName>
        <fullName evidence="3">Acriflavine resistance protein B</fullName>
    </submittedName>
</protein>
<dbReference type="SUPFAM" id="SSF82693">
    <property type="entry name" value="Multidrug efflux transporter AcrB pore domain, PN1, PN2, PC1 and PC2 subdomains"/>
    <property type="match status" value="3"/>
</dbReference>
<dbReference type="PROSITE" id="PS50156">
    <property type="entry name" value="SSD"/>
    <property type="match status" value="1"/>
</dbReference>
<reference evidence="3 4" key="1">
    <citation type="journal article" date="2015" name="Mol. Plant Microbe Interact.">
        <title>Comparative Genomic Analysis of Pseudomonas chlororaphis PCL1606 Reveals New Insight into Antifungal Compounds Involved in Biocontrol.</title>
        <authorList>
            <person name="Calderon C.E."/>
            <person name="Ramos C."/>
            <person name="de Vicente A."/>
            <person name="Cazorla F.M."/>
        </authorList>
    </citation>
    <scope>NUCLEOTIDE SEQUENCE [LARGE SCALE GENOMIC DNA]</scope>
    <source>
        <strain evidence="3 4">PCL1606</strain>
    </source>
</reference>
<feature type="transmembrane region" description="Helical" evidence="1">
    <location>
        <begin position="364"/>
        <end position="385"/>
    </location>
</feature>
<feature type="transmembrane region" description="Helical" evidence="1">
    <location>
        <begin position="860"/>
        <end position="877"/>
    </location>
</feature>
<dbReference type="Gene3D" id="1.20.1640.10">
    <property type="entry name" value="Multidrug efflux transporter AcrB transmembrane domain"/>
    <property type="match status" value="2"/>
</dbReference>
<dbReference type="InterPro" id="IPR027463">
    <property type="entry name" value="AcrB_DN_DC_subdom"/>
</dbReference>
<keyword evidence="1" id="KW-1133">Transmembrane helix</keyword>
<dbReference type="NCBIfam" id="NF033617">
    <property type="entry name" value="RND_permease_2"/>
    <property type="match status" value="1"/>
</dbReference>
<dbReference type="InterPro" id="IPR000731">
    <property type="entry name" value="SSD"/>
</dbReference>
<keyword evidence="1" id="KW-0472">Membrane</keyword>
<dbReference type="Gene3D" id="3.30.2090.10">
    <property type="entry name" value="Multidrug efflux transporter AcrB TolC docking domain, DN and DC subdomains"/>
    <property type="match status" value="2"/>
</dbReference>
<name>A0A0D5XVH7_9PSED</name>
<feature type="transmembrane region" description="Helical" evidence="1">
    <location>
        <begin position="340"/>
        <end position="357"/>
    </location>
</feature>
<dbReference type="FunFam" id="3.30.70.1430:FF:000001">
    <property type="entry name" value="Efflux pump membrane transporter"/>
    <property type="match status" value="1"/>
</dbReference>
<feature type="transmembrane region" description="Helical" evidence="1">
    <location>
        <begin position="910"/>
        <end position="935"/>
    </location>
</feature>
<feature type="transmembrane region" description="Helical" evidence="1">
    <location>
        <begin position="956"/>
        <end position="976"/>
    </location>
</feature>
<feature type="transmembrane region" description="Helical" evidence="1">
    <location>
        <begin position="391"/>
        <end position="414"/>
    </location>
</feature>
<feature type="transmembrane region" description="Helical" evidence="1">
    <location>
        <begin position="988"/>
        <end position="1014"/>
    </location>
</feature>
<dbReference type="GO" id="GO:0042910">
    <property type="term" value="F:xenobiotic transmembrane transporter activity"/>
    <property type="evidence" value="ECO:0007669"/>
    <property type="project" value="TreeGrafter"/>
</dbReference>
<dbReference type="EMBL" id="CP011110">
    <property type="protein sequence ID" value="AKA22674.1"/>
    <property type="molecule type" value="Genomic_DNA"/>
</dbReference>
<dbReference type="Pfam" id="PF00873">
    <property type="entry name" value="ACR_tran"/>
    <property type="match status" value="1"/>
</dbReference>
<feature type="transmembrane region" description="Helical" evidence="1">
    <location>
        <begin position="884"/>
        <end position="904"/>
    </location>
</feature>